<gene>
    <name evidence="9" type="ORF">GO755_27425</name>
</gene>
<accession>A0A7K1SJ15</accession>
<dbReference type="InterPro" id="IPR003838">
    <property type="entry name" value="ABC3_permease_C"/>
</dbReference>
<feature type="domain" description="MacB-like periplasmic core" evidence="8">
    <location>
        <begin position="436"/>
        <end position="626"/>
    </location>
</feature>
<evidence type="ECO:0000313" key="10">
    <source>
        <dbReference type="Proteomes" id="UP000436006"/>
    </source>
</evidence>
<evidence type="ECO:0000313" key="9">
    <source>
        <dbReference type="EMBL" id="MVM33800.1"/>
    </source>
</evidence>
<evidence type="ECO:0000256" key="1">
    <source>
        <dbReference type="ARBA" id="ARBA00004651"/>
    </source>
</evidence>
<dbReference type="EMBL" id="WPIN01000012">
    <property type="protein sequence ID" value="MVM33800.1"/>
    <property type="molecule type" value="Genomic_DNA"/>
</dbReference>
<dbReference type="Pfam" id="PF02687">
    <property type="entry name" value="FtsX"/>
    <property type="match status" value="2"/>
</dbReference>
<keyword evidence="5 6" id="KW-0472">Membrane</keyword>
<evidence type="ECO:0000256" key="4">
    <source>
        <dbReference type="ARBA" id="ARBA00022989"/>
    </source>
</evidence>
<evidence type="ECO:0000256" key="2">
    <source>
        <dbReference type="ARBA" id="ARBA00022475"/>
    </source>
</evidence>
<feature type="transmembrane region" description="Helical" evidence="6">
    <location>
        <begin position="282"/>
        <end position="304"/>
    </location>
</feature>
<feature type="transmembrane region" description="Helical" evidence="6">
    <location>
        <begin position="378"/>
        <end position="405"/>
    </location>
</feature>
<evidence type="ECO:0000256" key="3">
    <source>
        <dbReference type="ARBA" id="ARBA00022692"/>
    </source>
</evidence>
<feature type="domain" description="ABC3 transporter permease C-terminal" evidence="7">
    <location>
        <begin position="287"/>
        <end position="403"/>
    </location>
</feature>
<dbReference type="GO" id="GO:0005886">
    <property type="term" value="C:plasma membrane"/>
    <property type="evidence" value="ECO:0007669"/>
    <property type="project" value="UniProtKB-SubCell"/>
</dbReference>
<feature type="transmembrane region" description="Helical" evidence="6">
    <location>
        <begin position="337"/>
        <end position="358"/>
    </location>
</feature>
<dbReference type="PROSITE" id="PS51257">
    <property type="entry name" value="PROKAR_LIPOPROTEIN"/>
    <property type="match status" value="1"/>
</dbReference>
<dbReference type="Proteomes" id="UP000436006">
    <property type="component" value="Unassembled WGS sequence"/>
</dbReference>
<feature type="transmembrane region" description="Helical" evidence="6">
    <location>
        <begin position="21"/>
        <end position="41"/>
    </location>
</feature>
<dbReference type="PANTHER" id="PTHR30572:SF18">
    <property type="entry name" value="ABC-TYPE MACROLIDE FAMILY EXPORT SYSTEM PERMEASE COMPONENT 2"/>
    <property type="match status" value="1"/>
</dbReference>
<comment type="subcellular location">
    <subcellularLocation>
        <location evidence="1">Cell membrane</location>
        <topology evidence="1">Multi-pass membrane protein</topology>
    </subcellularLocation>
</comment>
<proteinExistence type="predicted"/>
<dbReference type="InterPro" id="IPR050250">
    <property type="entry name" value="Macrolide_Exporter_MacB"/>
</dbReference>
<feature type="transmembrane region" description="Helical" evidence="6">
    <location>
        <begin position="713"/>
        <end position="733"/>
    </location>
</feature>
<dbReference type="GO" id="GO:0022857">
    <property type="term" value="F:transmembrane transporter activity"/>
    <property type="evidence" value="ECO:0007669"/>
    <property type="project" value="TreeGrafter"/>
</dbReference>
<organism evidence="9 10">
    <name type="scientific">Spirosoma arboris</name>
    <dbReference type="NCBI Taxonomy" id="2682092"/>
    <lineage>
        <taxon>Bacteria</taxon>
        <taxon>Pseudomonadati</taxon>
        <taxon>Bacteroidota</taxon>
        <taxon>Cytophagia</taxon>
        <taxon>Cytophagales</taxon>
        <taxon>Cytophagaceae</taxon>
        <taxon>Spirosoma</taxon>
    </lineage>
</organism>
<keyword evidence="10" id="KW-1185">Reference proteome</keyword>
<name>A0A7K1SJ15_9BACT</name>
<dbReference type="InterPro" id="IPR025857">
    <property type="entry name" value="MacB_PCD"/>
</dbReference>
<evidence type="ECO:0000259" key="7">
    <source>
        <dbReference type="Pfam" id="PF02687"/>
    </source>
</evidence>
<evidence type="ECO:0000259" key="8">
    <source>
        <dbReference type="Pfam" id="PF12704"/>
    </source>
</evidence>
<keyword evidence="2" id="KW-1003">Cell membrane</keyword>
<dbReference type="Pfam" id="PF12704">
    <property type="entry name" value="MacB_PCD"/>
    <property type="match status" value="2"/>
</dbReference>
<protein>
    <submittedName>
        <fullName evidence="9">FtsX-like permease family protein</fullName>
    </submittedName>
</protein>
<comment type="caution">
    <text evidence="9">The sequence shown here is derived from an EMBL/GenBank/DDBJ whole genome shotgun (WGS) entry which is preliminary data.</text>
</comment>
<evidence type="ECO:0000256" key="6">
    <source>
        <dbReference type="SAM" id="Phobius"/>
    </source>
</evidence>
<dbReference type="AlphaFoldDB" id="A0A7K1SJ15"/>
<reference evidence="9 10" key="1">
    <citation type="submission" date="2019-12" db="EMBL/GenBank/DDBJ databases">
        <title>Spirosoma sp. HMF4905 genome sequencing and assembly.</title>
        <authorList>
            <person name="Kang H."/>
            <person name="Cha I."/>
            <person name="Kim H."/>
            <person name="Joh K."/>
        </authorList>
    </citation>
    <scope>NUCLEOTIDE SEQUENCE [LARGE SCALE GENOMIC DNA]</scope>
    <source>
        <strain evidence="9 10">HMF4905</strain>
    </source>
</reference>
<keyword evidence="4 6" id="KW-1133">Transmembrane helix</keyword>
<dbReference type="PANTHER" id="PTHR30572">
    <property type="entry name" value="MEMBRANE COMPONENT OF TRANSPORTER-RELATED"/>
    <property type="match status" value="1"/>
</dbReference>
<feature type="domain" description="ABC3 transporter permease C-terminal" evidence="7">
    <location>
        <begin position="672"/>
        <end position="775"/>
    </location>
</feature>
<feature type="transmembrane region" description="Helical" evidence="6">
    <location>
        <begin position="753"/>
        <end position="775"/>
    </location>
</feature>
<feature type="transmembrane region" description="Helical" evidence="6">
    <location>
        <begin position="672"/>
        <end position="693"/>
    </location>
</feature>
<sequence>MLRNYFTVAQRTLMRQKSYSLINILGLALGMSCGILIFMFVNYHLSFDTFQPDADRLYRVIAEMPKDQDNQIGSVPAPLGQALQQDYPFFDKVARVVGFGGLISLPASKENKKFQEAHGVAYAEAAFLELMDFSLVAGSKKNLLKEPNTAVITQNLATKYFGRQEPIGQLIRLDNKTNFRITGILKNLPVNTDRREEIYLSYVTLKETNPWLDTWGGIYGGMNCFLKLKAGESAANVEKALTSLNKKYYSAKEAGNFRFKLQPLADIHVNPKLGGFITKNQLLTLSLIGLFLLVTACINFINLATAQAVSRSKEIGVRKVLGSLRIQLFRQFITETALIASIAAVIALGVAYLALPYLNQLVQTRLTLNLLSDYRLLTFLPALVVLVTFISGSYPGLIISGFQPILALKGKLSVKQAGGFSVRRVLVVTQFAISQTLIIGTIVVMSQMRYNSQADMGFNKDAIVMLPVPEHSSAQVSTLSARLSQVAGVKKAAFCNAAPASPENNFDTGIQYDSRPEPEKFTIYYKAGDPNYVATFGLTLIAGRNLYPSDTTREYLLNETAVKKLGIRNPRQILGKTASINGQTGTIVGVLKDFHNKSFRRSIDAVCLTTSVSNYVNCAIKVNPKDLPNTLASIEKIWSEMYPANVYSYQFLDDQIARFYETDKLILQLIELFAGIAIFISCLGLYGLISFMATQKIKEIGVRKTLGANSGQIIWLFGKEFTQLLVFAFAIAAPLGWWAMNRYLEDFQYRIKLSAGIFLLAISVTFIIAILTVGYRSVKAALMNPVTALRSE</sequence>
<keyword evidence="3 6" id="KW-0812">Transmembrane</keyword>
<evidence type="ECO:0000256" key="5">
    <source>
        <dbReference type="ARBA" id="ARBA00023136"/>
    </source>
</evidence>
<feature type="domain" description="MacB-like periplasmic core" evidence="8">
    <location>
        <begin position="20"/>
        <end position="243"/>
    </location>
</feature>
<feature type="transmembrane region" description="Helical" evidence="6">
    <location>
        <begin position="425"/>
        <end position="445"/>
    </location>
</feature>